<reference evidence="1" key="1">
    <citation type="submission" date="2020-05" db="EMBL/GenBank/DDBJ databases">
        <title>Large-scale comparative analyses of tick genomes elucidate their genetic diversity and vector capacities.</title>
        <authorList>
            <person name="Jia N."/>
            <person name="Wang J."/>
            <person name="Shi W."/>
            <person name="Du L."/>
            <person name="Sun Y."/>
            <person name="Zhan W."/>
            <person name="Jiang J."/>
            <person name="Wang Q."/>
            <person name="Zhang B."/>
            <person name="Ji P."/>
            <person name="Sakyi L.B."/>
            <person name="Cui X."/>
            <person name="Yuan T."/>
            <person name="Jiang B."/>
            <person name="Yang W."/>
            <person name="Lam T.T.-Y."/>
            <person name="Chang Q."/>
            <person name="Ding S."/>
            <person name="Wang X."/>
            <person name="Zhu J."/>
            <person name="Ruan X."/>
            <person name="Zhao L."/>
            <person name="Wei J."/>
            <person name="Que T."/>
            <person name="Du C."/>
            <person name="Cheng J."/>
            <person name="Dai P."/>
            <person name="Han X."/>
            <person name="Huang E."/>
            <person name="Gao Y."/>
            <person name="Liu J."/>
            <person name="Shao H."/>
            <person name="Ye R."/>
            <person name="Li L."/>
            <person name="Wei W."/>
            <person name="Wang X."/>
            <person name="Wang C."/>
            <person name="Yang T."/>
            <person name="Huo Q."/>
            <person name="Li W."/>
            <person name="Guo W."/>
            <person name="Chen H."/>
            <person name="Zhou L."/>
            <person name="Ni X."/>
            <person name="Tian J."/>
            <person name="Zhou Y."/>
            <person name="Sheng Y."/>
            <person name="Liu T."/>
            <person name="Pan Y."/>
            <person name="Xia L."/>
            <person name="Li J."/>
            <person name="Zhao F."/>
            <person name="Cao W."/>
        </authorList>
    </citation>
    <scope>NUCLEOTIDE SEQUENCE</scope>
    <source>
        <strain evidence="1">Hyas-2018</strain>
    </source>
</reference>
<sequence>MGPVEARLSDVHGGFESMRSSSRTPQSDPAHLSWHGGAADFLYTDASGLAVWLCHRYCCQSFEYK</sequence>
<protein>
    <submittedName>
        <fullName evidence="1">Uncharacterized protein</fullName>
    </submittedName>
</protein>
<organism evidence="1 2">
    <name type="scientific">Hyalomma asiaticum</name>
    <name type="common">Tick</name>
    <dbReference type="NCBI Taxonomy" id="266040"/>
    <lineage>
        <taxon>Eukaryota</taxon>
        <taxon>Metazoa</taxon>
        <taxon>Ecdysozoa</taxon>
        <taxon>Arthropoda</taxon>
        <taxon>Chelicerata</taxon>
        <taxon>Arachnida</taxon>
        <taxon>Acari</taxon>
        <taxon>Parasitiformes</taxon>
        <taxon>Ixodida</taxon>
        <taxon>Ixodoidea</taxon>
        <taxon>Ixodidae</taxon>
        <taxon>Hyalomminae</taxon>
        <taxon>Hyalomma</taxon>
    </lineage>
</organism>
<keyword evidence="2" id="KW-1185">Reference proteome</keyword>
<dbReference type="Proteomes" id="UP000821845">
    <property type="component" value="Chromosome 5"/>
</dbReference>
<proteinExistence type="predicted"/>
<name>A0ACB7S7U4_HYAAI</name>
<evidence type="ECO:0000313" key="1">
    <source>
        <dbReference type="EMBL" id="KAH6930590.1"/>
    </source>
</evidence>
<dbReference type="EMBL" id="CM023485">
    <property type="protein sequence ID" value="KAH6930590.1"/>
    <property type="molecule type" value="Genomic_DNA"/>
</dbReference>
<accession>A0ACB7S7U4</accession>
<comment type="caution">
    <text evidence="1">The sequence shown here is derived from an EMBL/GenBank/DDBJ whole genome shotgun (WGS) entry which is preliminary data.</text>
</comment>
<evidence type="ECO:0000313" key="2">
    <source>
        <dbReference type="Proteomes" id="UP000821845"/>
    </source>
</evidence>
<gene>
    <name evidence="1" type="ORF">HPB50_014927</name>
</gene>